<organism evidence="2 3">
    <name type="scientific">Pendulispora rubella</name>
    <dbReference type="NCBI Taxonomy" id="2741070"/>
    <lineage>
        <taxon>Bacteria</taxon>
        <taxon>Pseudomonadati</taxon>
        <taxon>Myxococcota</taxon>
        <taxon>Myxococcia</taxon>
        <taxon>Myxococcales</taxon>
        <taxon>Sorangiineae</taxon>
        <taxon>Pendulisporaceae</taxon>
        <taxon>Pendulispora</taxon>
    </lineage>
</organism>
<evidence type="ECO:0000256" key="1">
    <source>
        <dbReference type="SAM" id="SignalP"/>
    </source>
</evidence>
<name>A0ABZ2LEN5_9BACT</name>
<dbReference type="InterPro" id="IPR025737">
    <property type="entry name" value="FApF"/>
</dbReference>
<dbReference type="Pfam" id="PF13557">
    <property type="entry name" value="Phenol_MetA_deg"/>
    <property type="match status" value="1"/>
</dbReference>
<dbReference type="EMBL" id="CP089983">
    <property type="protein sequence ID" value="WXB09399.1"/>
    <property type="molecule type" value="Genomic_DNA"/>
</dbReference>
<accession>A0ABZ2LEN5</accession>
<feature type="signal peptide" evidence="1">
    <location>
        <begin position="1"/>
        <end position="22"/>
    </location>
</feature>
<evidence type="ECO:0000313" key="2">
    <source>
        <dbReference type="EMBL" id="WXB09399.1"/>
    </source>
</evidence>
<feature type="chain" id="PRO_5047392974" evidence="1">
    <location>
        <begin position="23"/>
        <end position="300"/>
    </location>
</feature>
<proteinExistence type="predicted"/>
<sequence>MSMSFRVATIVFLTGLSQSAEAAENGENSVILGVDTMVHARTPPPGWYFSSFTQLYLAGHSERHGVDVPGFRLVLFVQGGRLQHVWKPQLFGHSISTDMLIPVSWADIRVAGRSDNQVGMGDIQFVPLRLSNRFEVGSGSFAYAAFSKVVTPTGLYRTEPNAIASPGTNHWAFAPSVALTYFSATLNVGTTIGYVFNTKNPATHYVNGQEFQIDYVAEHKWFDAFWGGACGYFYEQMTDDVNPDPAVPGDVGNQGRVLGLGAQLRREFSFGNINVKWIHEVLAENRAEGDRFFVQLFLPL</sequence>
<protein>
    <submittedName>
        <fullName evidence="2">Transporter</fullName>
    </submittedName>
</protein>
<reference evidence="2" key="1">
    <citation type="submission" date="2021-12" db="EMBL/GenBank/DDBJ databases">
        <title>Discovery of the Pendulisporaceae a myxobacterial family with distinct sporulation behavior and unique specialized metabolism.</title>
        <authorList>
            <person name="Garcia R."/>
            <person name="Popoff A."/>
            <person name="Bader C.D."/>
            <person name="Loehr J."/>
            <person name="Walesch S."/>
            <person name="Walt C."/>
            <person name="Boldt J."/>
            <person name="Bunk B."/>
            <person name="Haeckl F.J.F.P.J."/>
            <person name="Gunesch A.P."/>
            <person name="Birkelbach J."/>
            <person name="Nuebel U."/>
            <person name="Pietschmann T."/>
            <person name="Bach T."/>
            <person name="Mueller R."/>
        </authorList>
    </citation>
    <scope>NUCLEOTIDE SEQUENCE</scope>
    <source>
        <strain evidence="2">MSr11367</strain>
    </source>
</reference>
<keyword evidence="1" id="KW-0732">Signal</keyword>
<dbReference type="Proteomes" id="UP001374803">
    <property type="component" value="Chromosome"/>
</dbReference>
<keyword evidence="3" id="KW-1185">Reference proteome</keyword>
<dbReference type="RefSeq" id="WP_394839072.1">
    <property type="nucleotide sequence ID" value="NZ_CP089983.1"/>
</dbReference>
<gene>
    <name evidence="2" type="ORF">LVJ94_19475</name>
</gene>
<evidence type="ECO:0000313" key="3">
    <source>
        <dbReference type="Proteomes" id="UP001374803"/>
    </source>
</evidence>